<dbReference type="EMBL" id="QLTW01000201">
    <property type="protein sequence ID" value="MBT9145868.1"/>
    <property type="molecule type" value="Genomic_DNA"/>
</dbReference>
<sequence>MSLFGDNYKKTGKLYIYHDESGRVKIDKYFFTGLLIFPADYFDDLYCQLVEILL</sequence>
<proteinExistence type="predicted"/>
<evidence type="ECO:0000313" key="2">
    <source>
        <dbReference type="Proteomes" id="UP000811545"/>
    </source>
</evidence>
<comment type="caution">
    <text evidence="1">The sequence shown here is derived from an EMBL/GenBank/DDBJ whole genome shotgun (WGS) entry which is preliminary data.</text>
</comment>
<organism evidence="1 2">
    <name type="scientific">Psychracetigena formicireducens</name>
    <dbReference type="NCBI Taxonomy" id="2986056"/>
    <lineage>
        <taxon>Bacteria</taxon>
        <taxon>Bacillati</taxon>
        <taxon>Candidatus Lithacetigenota</taxon>
        <taxon>Candidatus Psychracetigena</taxon>
    </lineage>
</organism>
<protein>
    <submittedName>
        <fullName evidence="1">Uncharacterized protein</fullName>
    </submittedName>
</protein>
<gene>
    <name evidence="1" type="ORF">DDT42_01745</name>
</gene>
<dbReference type="AlphaFoldDB" id="A0A9E2BHV8"/>
<evidence type="ECO:0000313" key="1">
    <source>
        <dbReference type="EMBL" id="MBT9145868.1"/>
    </source>
</evidence>
<reference evidence="1 2" key="1">
    <citation type="journal article" date="2021" name="bioRxiv">
        <title>Unique metabolic strategies in Hadean analogues reveal hints for primordial physiology.</title>
        <authorList>
            <person name="Nobu M.K."/>
            <person name="Nakai R."/>
            <person name="Tamazawa S."/>
            <person name="Mori H."/>
            <person name="Toyoda A."/>
            <person name="Ijiri A."/>
            <person name="Suzuki S."/>
            <person name="Kurokawa K."/>
            <person name="Kamagata Y."/>
            <person name="Tamaki H."/>
        </authorList>
    </citation>
    <scope>NUCLEOTIDE SEQUENCE [LARGE SCALE GENOMIC DNA]</scope>
    <source>
        <strain evidence="1">BS525</strain>
    </source>
</reference>
<accession>A0A9E2BHV8</accession>
<name>A0A9E2BHV8_PSYF1</name>
<dbReference type="Proteomes" id="UP000811545">
    <property type="component" value="Unassembled WGS sequence"/>
</dbReference>